<evidence type="ECO:0000313" key="1">
    <source>
        <dbReference type="EMBL" id="MBW84115.1"/>
    </source>
</evidence>
<dbReference type="EMBL" id="GGEC01003632">
    <property type="protein sequence ID" value="MBW84115.1"/>
    <property type="molecule type" value="Transcribed_RNA"/>
</dbReference>
<reference evidence="1" key="1">
    <citation type="submission" date="2018-02" db="EMBL/GenBank/DDBJ databases">
        <title>Rhizophora mucronata_Transcriptome.</title>
        <authorList>
            <person name="Meera S.P."/>
            <person name="Sreeshan A."/>
            <person name="Augustine A."/>
        </authorList>
    </citation>
    <scope>NUCLEOTIDE SEQUENCE</scope>
    <source>
        <tissue evidence="1">Leaf</tissue>
    </source>
</reference>
<accession>A0A2P2ISB1</accession>
<sequence>MVENLEHFLFPNVKDST</sequence>
<name>A0A2P2ISB1_RHIMU</name>
<dbReference type="AlphaFoldDB" id="A0A2P2ISB1"/>
<proteinExistence type="predicted"/>
<organism evidence="1">
    <name type="scientific">Rhizophora mucronata</name>
    <name type="common">Asiatic mangrove</name>
    <dbReference type="NCBI Taxonomy" id="61149"/>
    <lineage>
        <taxon>Eukaryota</taxon>
        <taxon>Viridiplantae</taxon>
        <taxon>Streptophyta</taxon>
        <taxon>Embryophyta</taxon>
        <taxon>Tracheophyta</taxon>
        <taxon>Spermatophyta</taxon>
        <taxon>Magnoliopsida</taxon>
        <taxon>eudicotyledons</taxon>
        <taxon>Gunneridae</taxon>
        <taxon>Pentapetalae</taxon>
        <taxon>rosids</taxon>
        <taxon>fabids</taxon>
        <taxon>Malpighiales</taxon>
        <taxon>Rhizophoraceae</taxon>
        <taxon>Rhizophora</taxon>
    </lineage>
</organism>
<protein>
    <submittedName>
        <fullName evidence="1">Uncharacterized protein</fullName>
    </submittedName>
</protein>